<keyword evidence="3" id="KW-1185">Reference proteome</keyword>
<proteinExistence type="predicted"/>
<gene>
    <name evidence="2" type="ORF">EI546_11050</name>
</gene>
<evidence type="ECO:0008006" key="4">
    <source>
        <dbReference type="Google" id="ProtNLM"/>
    </source>
</evidence>
<dbReference type="SUPFAM" id="SSF55486">
    <property type="entry name" value="Metalloproteases ('zincins'), catalytic domain"/>
    <property type="match status" value="1"/>
</dbReference>
<dbReference type="AlphaFoldDB" id="A0A410G4S4"/>
<dbReference type="Proteomes" id="UP000285517">
    <property type="component" value="Chromosome"/>
</dbReference>
<dbReference type="RefSeq" id="WP_128250598.1">
    <property type="nucleotide sequence ID" value="NZ_CP034951.1"/>
</dbReference>
<dbReference type="Gene3D" id="1.10.390.10">
    <property type="entry name" value="Neutral Protease Domain 2"/>
    <property type="match status" value="1"/>
</dbReference>
<dbReference type="InterPro" id="IPR027268">
    <property type="entry name" value="Peptidase_M4/M1_CTD_sf"/>
</dbReference>
<evidence type="ECO:0000256" key="1">
    <source>
        <dbReference type="SAM" id="SignalP"/>
    </source>
</evidence>
<accession>A0A410G4S4</accession>
<reference evidence="2 3" key="1">
    <citation type="submission" date="2019-01" db="EMBL/GenBank/DDBJ databases">
        <title>Complete genome sequencing of Aequorivita sp. H23M31.</title>
        <authorList>
            <person name="Bae J.-W."/>
        </authorList>
    </citation>
    <scope>NUCLEOTIDE SEQUENCE [LARGE SCALE GENOMIC DNA]</scope>
    <source>
        <strain evidence="2 3">H23M31</strain>
    </source>
</reference>
<sequence length="466" mass="54146">MKKIITLLCLSLTIIKLSAQDTTPKVSGQIEISIKQGTIEGDLILSNIPAIKDYLIRLNSGLNILHFRSLEPNNFLISYNVAHNDTLTYGESKAYYFPDNSRKNKFLPNSIQVKYVGKYPVIKDTLKNYSQYDWKGNIAFNHNSIRTDGLQSAWYPILYDISNDIVYDNVKYDIEITCNDCTTLYINGNRPIKAQNHRFKSEIARELTLFCGNYDFSNMEDTYILNPNLTNKQINDFTDLINSYKKFYTNKLEIPFDQSVSFIETTPTSKKNGWLFVSYPTIANIGWGDNGLKSLFNPQIQNWYRPFIAHELGHYYFGTYKVFNSELGDMISEGFAEFLSLELTKEIIGTEVYESKMAYKIKELDDFSPIPIGKIKGKSDYDDRELYVYYYAPIVFTAIEKEIGEEKMWNWIKAILKTETNFTNYEFLISTLRTVLNNKQQIELIENQYLISEESLKNALERIKQK</sequence>
<feature type="signal peptide" evidence="1">
    <location>
        <begin position="1"/>
        <end position="19"/>
    </location>
</feature>
<evidence type="ECO:0000313" key="3">
    <source>
        <dbReference type="Proteomes" id="UP000285517"/>
    </source>
</evidence>
<dbReference type="EMBL" id="CP034951">
    <property type="protein sequence ID" value="QAA82225.1"/>
    <property type="molecule type" value="Genomic_DNA"/>
</dbReference>
<name>A0A410G4S4_9FLAO</name>
<dbReference type="KEGG" id="aev:EI546_11050"/>
<dbReference type="OrthoDB" id="639393at2"/>
<protein>
    <recommendedName>
        <fullName evidence="4">Peptidase M1 membrane alanine aminopeptidase domain-containing protein</fullName>
    </recommendedName>
</protein>
<feature type="chain" id="PRO_5019330162" description="Peptidase M1 membrane alanine aminopeptidase domain-containing protein" evidence="1">
    <location>
        <begin position="20"/>
        <end position="466"/>
    </location>
</feature>
<organism evidence="2 3">
    <name type="scientific">Aequorivita ciconiae</name>
    <dbReference type="NCBI Taxonomy" id="2494375"/>
    <lineage>
        <taxon>Bacteria</taxon>
        <taxon>Pseudomonadati</taxon>
        <taxon>Bacteroidota</taxon>
        <taxon>Flavobacteriia</taxon>
        <taxon>Flavobacteriales</taxon>
        <taxon>Flavobacteriaceae</taxon>
        <taxon>Aequorivita</taxon>
    </lineage>
</organism>
<evidence type="ECO:0000313" key="2">
    <source>
        <dbReference type="EMBL" id="QAA82225.1"/>
    </source>
</evidence>
<keyword evidence="1" id="KW-0732">Signal</keyword>